<dbReference type="Proteomes" id="UP001179121">
    <property type="component" value="Chromosome"/>
</dbReference>
<feature type="transmembrane region" description="Helical" evidence="1">
    <location>
        <begin position="236"/>
        <end position="269"/>
    </location>
</feature>
<dbReference type="AlphaFoldDB" id="A0AA86MZL1"/>
<feature type="domain" description="TPM" evidence="2">
    <location>
        <begin position="56"/>
        <end position="179"/>
    </location>
</feature>
<name>A0AA86MZL1_9BACT</name>
<keyword evidence="1" id="KW-0472">Membrane</keyword>
<gene>
    <name evidence="3" type="ORF">DNFV4_02382</name>
</gene>
<proteinExistence type="predicted"/>
<dbReference type="Pfam" id="PF04536">
    <property type="entry name" value="TPM_phosphatase"/>
    <property type="match status" value="1"/>
</dbReference>
<evidence type="ECO:0000313" key="4">
    <source>
        <dbReference type="Proteomes" id="UP001179121"/>
    </source>
</evidence>
<feature type="transmembrane region" description="Helical" evidence="1">
    <location>
        <begin position="202"/>
        <end position="224"/>
    </location>
</feature>
<evidence type="ECO:0000313" key="3">
    <source>
        <dbReference type="EMBL" id="CAI4031959.1"/>
    </source>
</evidence>
<accession>A0AA86MZL1</accession>
<reference evidence="3" key="1">
    <citation type="submission" date="2022-10" db="EMBL/GenBank/DDBJ databases">
        <authorList>
            <person name="Koch H."/>
        </authorList>
    </citation>
    <scope>NUCLEOTIDE SEQUENCE</scope>
    <source>
        <strain evidence="3">DNF</strain>
    </source>
</reference>
<dbReference type="RefSeq" id="WP_289268710.1">
    <property type="nucleotide sequence ID" value="NZ_OX365700.1"/>
</dbReference>
<protein>
    <submittedName>
        <fullName evidence="3">TPM domain-containing protein</fullName>
    </submittedName>
</protein>
<evidence type="ECO:0000259" key="2">
    <source>
        <dbReference type="Pfam" id="PF04536"/>
    </source>
</evidence>
<keyword evidence="1" id="KW-1133">Transmembrane helix</keyword>
<sequence length="328" mass="33608">MIPLAHQQGLPAPVPIQVFAGRLASVLLVASLLWGSMGSAVLYAFALDVPPLTGRIVDRAALLPPQTAANLTALLKAHEEATGNQVAVLILPSLEGEPLEPYAHRVITTWKLGQKGTDNGALLLVAIKDRKVRIEVGYGLEGTLTDIRSAQIIRNEIVPRFQAGDLPGGITAGVEAILQTIEGTYRAADHLRRPASSGEMPAVLEYVLLGVLVGTLAGLILSQGRQQMRAFFGSLLAFLIAQAASLLAGLGAAVVTSLLIALILSGAGIGGGGRRRLRRDSDLRWFPGGIESGWPGGASGGFGGGFGGGDSFSGGGGDAGGGGASGSW</sequence>
<dbReference type="PANTHER" id="PTHR30373:SF2">
    <property type="entry name" value="UPF0603 PROTEIN YGCG"/>
    <property type="match status" value="1"/>
</dbReference>
<dbReference type="PANTHER" id="PTHR30373">
    <property type="entry name" value="UPF0603 PROTEIN YGCG"/>
    <property type="match status" value="1"/>
</dbReference>
<dbReference type="KEGG" id="nti:DNFV4_02382"/>
<dbReference type="Gene3D" id="3.10.310.50">
    <property type="match status" value="1"/>
</dbReference>
<keyword evidence="4" id="KW-1185">Reference proteome</keyword>
<dbReference type="EMBL" id="OX365700">
    <property type="protein sequence ID" value="CAI4031959.1"/>
    <property type="molecule type" value="Genomic_DNA"/>
</dbReference>
<evidence type="ECO:0000256" key="1">
    <source>
        <dbReference type="SAM" id="Phobius"/>
    </source>
</evidence>
<dbReference type="InterPro" id="IPR007621">
    <property type="entry name" value="TPM_dom"/>
</dbReference>
<organism evidence="3 4">
    <name type="scientific">Nitrospira tepida</name>
    <dbReference type="NCBI Taxonomy" id="2973512"/>
    <lineage>
        <taxon>Bacteria</taxon>
        <taxon>Pseudomonadati</taxon>
        <taxon>Nitrospirota</taxon>
        <taxon>Nitrospiria</taxon>
        <taxon>Nitrospirales</taxon>
        <taxon>Nitrospiraceae</taxon>
        <taxon>Nitrospira</taxon>
    </lineage>
</organism>
<keyword evidence="1" id="KW-0812">Transmembrane</keyword>